<evidence type="ECO:0000313" key="1">
    <source>
        <dbReference type="EMBL" id="KAH7980006.1"/>
    </source>
</evidence>
<gene>
    <name evidence="1" type="ORF">HPB49_012570</name>
</gene>
<accession>A0ACB8E0F7</accession>
<reference evidence="1" key="1">
    <citation type="submission" date="2020-05" db="EMBL/GenBank/DDBJ databases">
        <title>Large-scale comparative analyses of tick genomes elucidate their genetic diversity and vector capacities.</title>
        <authorList>
            <person name="Jia N."/>
            <person name="Wang J."/>
            <person name="Shi W."/>
            <person name="Du L."/>
            <person name="Sun Y."/>
            <person name="Zhan W."/>
            <person name="Jiang J."/>
            <person name="Wang Q."/>
            <person name="Zhang B."/>
            <person name="Ji P."/>
            <person name="Sakyi L.B."/>
            <person name="Cui X."/>
            <person name="Yuan T."/>
            <person name="Jiang B."/>
            <person name="Yang W."/>
            <person name="Lam T.T.-Y."/>
            <person name="Chang Q."/>
            <person name="Ding S."/>
            <person name="Wang X."/>
            <person name="Zhu J."/>
            <person name="Ruan X."/>
            <person name="Zhao L."/>
            <person name="Wei J."/>
            <person name="Que T."/>
            <person name="Du C."/>
            <person name="Cheng J."/>
            <person name="Dai P."/>
            <person name="Han X."/>
            <person name="Huang E."/>
            <person name="Gao Y."/>
            <person name="Liu J."/>
            <person name="Shao H."/>
            <person name="Ye R."/>
            <person name="Li L."/>
            <person name="Wei W."/>
            <person name="Wang X."/>
            <person name="Wang C."/>
            <person name="Yang T."/>
            <person name="Huo Q."/>
            <person name="Li W."/>
            <person name="Guo W."/>
            <person name="Chen H."/>
            <person name="Zhou L."/>
            <person name="Ni X."/>
            <person name="Tian J."/>
            <person name="Zhou Y."/>
            <person name="Sheng Y."/>
            <person name="Liu T."/>
            <person name="Pan Y."/>
            <person name="Xia L."/>
            <person name="Li J."/>
            <person name="Zhao F."/>
            <person name="Cao W."/>
        </authorList>
    </citation>
    <scope>NUCLEOTIDE SEQUENCE</scope>
    <source>
        <strain evidence="1">Dsil-2018</strain>
    </source>
</reference>
<sequence length="325" mass="36226">MPFFTNMFSYPGHLYAVAARELVLKYPQLKDACGEGHFTWQTALKFKAKNMRKKLPPGIAQLDLNRQKAQKTKAAQSERGGRAVKPCVRKAAFWNAAFDEGEDERSLNCHIDIMKRELRKAGGSFEKIQESMIKTFQSRRSLIETATLSLAQLLDKYPALRLHNEFQRLTGTFARESLGNLIERRGDRILSVLQKGSKLHVEDLDDSNSYVVAVLTSLPRIVKEDPSAILSPLVPGAMSAHPHLFYSGDKPEASSTFLVTFEDLKLTAVGITDGFALLLAAYWVFNVQYAQKAKRTFLLLETLMGMEPSSLLPCVVKAATAIDSA</sequence>
<dbReference type="EMBL" id="CM023470">
    <property type="protein sequence ID" value="KAH7980006.1"/>
    <property type="molecule type" value="Genomic_DNA"/>
</dbReference>
<proteinExistence type="predicted"/>
<name>A0ACB8E0F7_DERSI</name>
<evidence type="ECO:0000313" key="2">
    <source>
        <dbReference type="Proteomes" id="UP000821865"/>
    </source>
</evidence>
<dbReference type="Proteomes" id="UP000821865">
    <property type="component" value="Chromosome 1"/>
</dbReference>
<keyword evidence="2" id="KW-1185">Reference proteome</keyword>
<organism evidence="1 2">
    <name type="scientific">Dermacentor silvarum</name>
    <name type="common">Tick</name>
    <dbReference type="NCBI Taxonomy" id="543639"/>
    <lineage>
        <taxon>Eukaryota</taxon>
        <taxon>Metazoa</taxon>
        <taxon>Ecdysozoa</taxon>
        <taxon>Arthropoda</taxon>
        <taxon>Chelicerata</taxon>
        <taxon>Arachnida</taxon>
        <taxon>Acari</taxon>
        <taxon>Parasitiformes</taxon>
        <taxon>Ixodida</taxon>
        <taxon>Ixodoidea</taxon>
        <taxon>Ixodidae</taxon>
        <taxon>Rhipicephalinae</taxon>
        <taxon>Dermacentor</taxon>
    </lineage>
</organism>
<comment type="caution">
    <text evidence="1">The sequence shown here is derived from an EMBL/GenBank/DDBJ whole genome shotgun (WGS) entry which is preliminary data.</text>
</comment>
<protein>
    <submittedName>
        <fullName evidence="1">Uncharacterized protein</fullName>
    </submittedName>
</protein>